<name>A0A1D8GNU1_9FIRM</name>
<sequence length="397" mass="44803">MEKKAGNPKTIRENNQKVLAHYLFEHSPTAISELSRIFKLSLPSIYKNISQLIDHNIIKETGEGDSLGGRRPMLFSFNYDLGYIASVDLKGEYLRLALANLGLKIIAREDINMRDFKNGNDLINKGIESLKTLMKANSIAQEKLFSIAVGFPGSINNITGQTYMLPVWLDIWEGVNIKRLINEEFPAVNVIVKNDMNLAAIGEMRYGVGRGYKNLIYVSLDMGVGAGIIIDGCLYEGSRFASGEIAFFKTNMGSNTTLEDEISIRGITNRIVRDMEKNIENRLERFLINNKRILNFAEVKKAVIEKDPYILGVMKDVSERLGFVLYNISVFLDNELIIISSKTIDMGYDIKKDLDEIIKKNTLIEVKTEYASLNQDEVIYGGFALSLDHILDKIITY</sequence>
<dbReference type="Pfam" id="PF00480">
    <property type="entry name" value="ROK"/>
    <property type="match status" value="1"/>
</dbReference>
<dbReference type="InterPro" id="IPR043129">
    <property type="entry name" value="ATPase_NBD"/>
</dbReference>
<dbReference type="STRING" id="1424294.Gferi_25490"/>
<dbReference type="OrthoDB" id="9796533at2"/>
<evidence type="ECO:0000256" key="1">
    <source>
        <dbReference type="ARBA" id="ARBA00002486"/>
    </source>
</evidence>
<evidence type="ECO:0000256" key="3">
    <source>
        <dbReference type="ARBA" id="ARBA00022629"/>
    </source>
</evidence>
<dbReference type="InterPro" id="IPR036390">
    <property type="entry name" value="WH_DNA-bd_sf"/>
</dbReference>
<dbReference type="EMBL" id="CP017269">
    <property type="protein sequence ID" value="AOT72611.1"/>
    <property type="molecule type" value="Genomic_DNA"/>
</dbReference>
<dbReference type="Gene3D" id="1.10.10.10">
    <property type="entry name" value="Winged helix-like DNA-binding domain superfamily/Winged helix DNA-binding domain"/>
    <property type="match status" value="1"/>
</dbReference>
<accession>A0A1D8GNU1</accession>
<dbReference type="RefSeq" id="WP_069980920.1">
    <property type="nucleotide sequence ID" value="NZ_CP017269.1"/>
</dbReference>
<keyword evidence="3" id="KW-0859">Xylose metabolism</keyword>
<dbReference type="SUPFAM" id="SSF53067">
    <property type="entry name" value="Actin-like ATPase domain"/>
    <property type="match status" value="1"/>
</dbReference>
<dbReference type="PANTHER" id="PTHR18964">
    <property type="entry name" value="ROK (REPRESSOR, ORF, KINASE) FAMILY"/>
    <property type="match status" value="1"/>
</dbReference>
<keyword evidence="5" id="KW-1185">Reference proteome</keyword>
<dbReference type="AlphaFoldDB" id="A0A1D8GNU1"/>
<reference evidence="4 5" key="1">
    <citation type="submission" date="2016-09" db="EMBL/GenBank/DDBJ databases">
        <title>Genomic analysis reveals versatility of anaerobic energy metabolism of Geosporobacter ferrireducens IRF9 of phylum Firmicutes.</title>
        <authorList>
            <person name="Kim S.-J."/>
        </authorList>
    </citation>
    <scope>NUCLEOTIDE SEQUENCE [LARGE SCALE GENOMIC DNA]</scope>
    <source>
        <strain evidence="4 5">IRF9</strain>
    </source>
</reference>
<dbReference type="Proteomes" id="UP000095743">
    <property type="component" value="Chromosome"/>
</dbReference>
<gene>
    <name evidence="4" type="ORF">Gferi_25490</name>
</gene>
<dbReference type="InterPro" id="IPR000600">
    <property type="entry name" value="ROK"/>
</dbReference>
<dbReference type="GO" id="GO:0042732">
    <property type="term" value="P:D-xylose metabolic process"/>
    <property type="evidence" value="ECO:0007669"/>
    <property type="project" value="UniProtKB-KW"/>
</dbReference>
<dbReference type="PANTHER" id="PTHR18964:SF149">
    <property type="entry name" value="BIFUNCTIONAL UDP-N-ACETYLGLUCOSAMINE 2-EPIMERASE_N-ACETYLMANNOSAMINE KINASE"/>
    <property type="match status" value="1"/>
</dbReference>
<evidence type="ECO:0000256" key="2">
    <source>
        <dbReference type="ARBA" id="ARBA00006479"/>
    </source>
</evidence>
<evidence type="ECO:0000313" key="4">
    <source>
        <dbReference type="EMBL" id="AOT72611.1"/>
    </source>
</evidence>
<organism evidence="4 5">
    <name type="scientific">Geosporobacter ferrireducens</name>
    <dbReference type="NCBI Taxonomy" id="1424294"/>
    <lineage>
        <taxon>Bacteria</taxon>
        <taxon>Bacillati</taxon>
        <taxon>Bacillota</taxon>
        <taxon>Clostridia</taxon>
        <taxon>Peptostreptococcales</taxon>
        <taxon>Thermotaleaceae</taxon>
        <taxon>Geosporobacter</taxon>
    </lineage>
</organism>
<proteinExistence type="inferred from homology"/>
<protein>
    <submittedName>
        <fullName evidence="4">Uncharacterized protein</fullName>
    </submittedName>
</protein>
<evidence type="ECO:0000313" key="5">
    <source>
        <dbReference type="Proteomes" id="UP000095743"/>
    </source>
</evidence>
<dbReference type="KEGG" id="gfe:Gferi_25490"/>
<keyword evidence="3" id="KW-0119">Carbohydrate metabolism</keyword>
<dbReference type="Gene3D" id="3.30.420.40">
    <property type="match status" value="2"/>
</dbReference>
<comment type="function">
    <text evidence="1">Transcriptional repressor of xylose-utilizing enzymes.</text>
</comment>
<comment type="similarity">
    <text evidence="2">Belongs to the ROK (NagC/XylR) family.</text>
</comment>
<dbReference type="SUPFAM" id="SSF46785">
    <property type="entry name" value="Winged helix' DNA-binding domain"/>
    <property type="match status" value="1"/>
</dbReference>
<dbReference type="InterPro" id="IPR036388">
    <property type="entry name" value="WH-like_DNA-bd_sf"/>
</dbReference>